<dbReference type="EMBL" id="FNGE01000009">
    <property type="protein sequence ID" value="SDL36416.1"/>
    <property type="molecule type" value="Genomic_DNA"/>
</dbReference>
<gene>
    <name evidence="1" type="ORF">SAMN04487971_109119</name>
</gene>
<reference evidence="2" key="1">
    <citation type="submission" date="2016-10" db="EMBL/GenBank/DDBJ databases">
        <authorList>
            <person name="Varghese N."/>
            <person name="Submissions S."/>
        </authorList>
    </citation>
    <scope>NUCLEOTIDE SEQUENCE [LARGE SCALE GENOMIC DNA]</scope>
    <source>
        <strain evidence="2">CGMCC 1.7655</strain>
    </source>
</reference>
<dbReference type="Proteomes" id="UP000199555">
    <property type="component" value="Unassembled WGS sequence"/>
</dbReference>
<keyword evidence="2" id="KW-1185">Reference proteome</keyword>
<proteinExistence type="predicted"/>
<organism evidence="1 2">
    <name type="scientific">Paracoccus chinensis</name>
    <dbReference type="NCBI Taxonomy" id="525640"/>
    <lineage>
        <taxon>Bacteria</taxon>
        <taxon>Pseudomonadati</taxon>
        <taxon>Pseudomonadota</taxon>
        <taxon>Alphaproteobacteria</taxon>
        <taxon>Rhodobacterales</taxon>
        <taxon>Paracoccaceae</taxon>
        <taxon>Paracoccus</taxon>
    </lineage>
</organism>
<accession>A0A1G9JGV6</accession>
<evidence type="ECO:0000313" key="2">
    <source>
        <dbReference type="Proteomes" id="UP000199555"/>
    </source>
</evidence>
<protein>
    <submittedName>
        <fullName evidence="1">Uncharacterized protein</fullName>
    </submittedName>
</protein>
<dbReference type="RefSeq" id="WP_090755986.1">
    <property type="nucleotide sequence ID" value="NZ_FNGE01000009.1"/>
</dbReference>
<dbReference type="AlphaFoldDB" id="A0A1G9JGV6"/>
<name>A0A1G9JGV6_9RHOB</name>
<evidence type="ECO:0000313" key="1">
    <source>
        <dbReference type="EMBL" id="SDL36416.1"/>
    </source>
</evidence>
<dbReference type="STRING" id="525640.SAMN04487971_109119"/>
<sequence>MTRQKRISPPPAADVLRAAIDEIAARLAKLPPATAPTSGHGWYARHQARQTAAEELVGYLRREHGARVTLGATPERMRLHGISVSCTSGVANMISAWLHKARTALSQMEDAP</sequence>